<gene>
    <name evidence="1" type="ORF">J2Z53_001361</name>
</gene>
<sequence length="51" mass="6449">MKFLNRHKYISRNHMLDYKNWLQVNNLKDNFDNFYEYVDNKDFTNLAKLYI</sequence>
<accession>A0ABS4F0K1</accession>
<evidence type="ECO:0000313" key="2">
    <source>
        <dbReference type="Proteomes" id="UP000783390"/>
    </source>
</evidence>
<comment type="caution">
    <text evidence="1">The sequence shown here is derived from an EMBL/GenBank/DDBJ whole genome shotgun (WGS) entry which is preliminary data.</text>
</comment>
<protein>
    <submittedName>
        <fullName evidence="1">Uncharacterized protein</fullName>
    </submittedName>
</protein>
<proteinExistence type="predicted"/>
<keyword evidence="2" id="KW-1185">Reference proteome</keyword>
<dbReference type="RefSeq" id="WP_209796675.1">
    <property type="nucleotide sequence ID" value="NZ_JAGGJZ010000003.1"/>
</dbReference>
<name>A0ABS4F0K1_9CLOT</name>
<organism evidence="1 2">
    <name type="scientific">Clostridium moniliforme</name>
    <dbReference type="NCBI Taxonomy" id="39489"/>
    <lineage>
        <taxon>Bacteria</taxon>
        <taxon>Bacillati</taxon>
        <taxon>Bacillota</taxon>
        <taxon>Clostridia</taxon>
        <taxon>Eubacteriales</taxon>
        <taxon>Clostridiaceae</taxon>
        <taxon>Clostridium</taxon>
    </lineage>
</organism>
<evidence type="ECO:0000313" key="1">
    <source>
        <dbReference type="EMBL" id="MBP1889778.1"/>
    </source>
</evidence>
<dbReference type="EMBL" id="JAGGJZ010000003">
    <property type="protein sequence ID" value="MBP1889778.1"/>
    <property type="molecule type" value="Genomic_DNA"/>
</dbReference>
<dbReference type="Proteomes" id="UP000783390">
    <property type="component" value="Unassembled WGS sequence"/>
</dbReference>
<reference evidence="1 2" key="1">
    <citation type="submission" date="2021-03" db="EMBL/GenBank/DDBJ databases">
        <title>Genomic Encyclopedia of Type Strains, Phase IV (KMG-IV): sequencing the most valuable type-strain genomes for metagenomic binning, comparative biology and taxonomic classification.</title>
        <authorList>
            <person name="Goeker M."/>
        </authorList>
    </citation>
    <scope>NUCLEOTIDE SEQUENCE [LARGE SCALE GENOMIC DNA]</scope>
    <source>
        <strain evidence="1 2">DSM 3984</strain>
    </source>
</reference>